<gene>
    <name evidence="2" type="ORF">METZ01_LOCUS354804</name>
</gene>
<feature type="non-terminal residue" evidence="2">
    <location>
        <position position="64"/>
    </location>
</feature>
<feature type="non-terminal residue" evidence="2">
    <location>
        <position position="1"/>
    </location>
</feature>
<evidence type="ECO:0000256" key="1">
    <source>
        <dbReference type="SAM" id="MobiDB-lite"/>
    </source>
</evidence>
<sequence length="64" mass="7256">VAYTVLTQTEKGKLDEKESNPLPSALWPRHTKGFTIRAYHRPALLQVGLPDGRQNAFRRGRLKA</sequence>
<reference evidence="2" key="1">
    <citation type="submission" date="2018-05" db="EMBL/GenBank/DDBJ databases">
        <authorList>
            <person name="Lanie J.A."/>
            <person name="Ng W.-L."/>
            <person name="Kazmierczak K.M."/>
            <person name="Andrzejewski T.M."/>
            <person name="Davidsen T.M."/>
            <person name="Wayne K.J."/>
            <person name="Tettelin H."/>
            <person name="Glass J.I."/>
            <person name="Rusch D."/>
            <person name="Podicherti R."/>
            <person name="Tsui H.-C.T."/>
            <person name="Winkler M.E."/>
        </authorList>
    </citation>
    <scope>NUCLEOTIDE SEQUENCE</scope>
</reference>
<feature type="region of interest" description="Disordered" evidence="1">
    <location>
        <begin position="1"/>
        <end position="26"/>
    </location>
</feature>
<protein>
    <submittedName>
        <fullName evidence="2">Uncharacterized protein</fullName>
    </submittedName>
</protein>
<proteinExistence type="predicted"/>
<dbReference type="EMBL" id="UINC01124653">
    <property type="protein sequence ID" value="SVD01950.1"/>
    <property type="molecule type" value="Genomic_DNA"/>
</dbReference>
<evidence type="ECO:0000313" key="2">
    <source>
        <dbReference type="EMBL" id="SVD01950.1"/>
    </source>
</evidence>
<feature type="compositionally biased region" description="Basic and acidic residues" evidence="1">
    <location>
        <begin position="10"/>
        <end position="19"/>
    </location>
</feature>
<organism evidence="2">
    <name type="scientific">marine metagenome</name>
    <dbReference type="NCBI Taxonomy" id="408172"/>
    <lineage>
        <taxon>unclassified sequences</taxon>
        <taxon>metagenomes</taxon>
        <taxon>ecological metagenomes</taxon>
    </lineage>
</organism>
<dbReference type="AlphaFoldDB" id="A0A382RWU4"/>
<name>A0A382RWU4_9ZZZZ</name>
<accession>A0A382RWU4</accession>